<gene>
    <name evidence="2" type="ORF">A2896_01225</name>
</gene>
<dbReference type="EMBL" id="MHMH01000011">
    <property type="protein sequence ID" value="OGZ24410.1"/>
    <property type="molecule type" value="Genomic_DNA"/>
</dbReference>
<dbReference type="SUPFAM" id="SSF54523">
    <property type="entry name" value="Pili subunits"/>
    <property type="match status" value="1"/>
</dbReference>
<dbReference type="InterPro" id="IPR012902">
    <property type="entry name" value="N_methyl_site"/>
</dbReference>
<organism evidence="2 3">
    <name type="scientific">Candidatus Nealsonbacteria bacterium RIFCSPLOWO2_01_FULL_43_32</name>
    <dbReference type="NCBI Taxonomy" id="1801672"/>
    <lineage>
        <taxon>Bacteria</taxon>
        <taxon>Candidatus Nealsoniibacteriota</taxon>
    </lineage>
</organism>
<sequence>MPKIQSSKHGFRKLEFRISNLFRISIFEFRISKGFTLIELMVVTSIIVLLTALALPNYRAGSQRLALQRSAHQLAQDLRRAEELALSSQQFGGEVPKGYGIYFNRNQSNQYILFADLGDGDRQYTDSSEKVETITLEGKVVISALSPEFASALTVVFVPPDPSVYFNPDAAVVLITLLAQETEIIQVNKAGLIAVE</sequence>
<dbReference type="NCBIfam" id="TIGR02532">
    <property type="entry name" value="IV_pilin_GFxxxE"/>
    <property type="match status" value="1"/>
</dbReference>
<dbReference type="STRING" id="1801672.A2896_01225"/>
<evidence type="ECO:0000313" key="2">
    <source>
        <dbReference type="EMBL" id="OGZ24410.1"/>
    </source>
</evidence>
<keyword evidence="1" id="KW-0812">Transmembrane</keyword>
<protein>
    <recommendedName>
        <fullName evidence="4">General secretion pathway GspH domain-containing protein</fullName>
    </recommendedName>
</protein>
<proteinExistence type="predicted"/>
<dbReference type="PROSITE" id="PS00409">
    <property type="entry name" value="PROKAR_NTER_METHYL"/>
    <property type="match status" value="1"/>
</dbReference>
<dbReference type="InterPro" id="IPR045584">
    <property type="entry name" value="Pilin-like"/>
</dbReference>
<feature type="transmembrane region" description="Helical" evidence="1">
    <location>
        <begin position="35"/>
        <end position="55"/>
    </location>
</feature>
<comment type="caution">
    <text evidence="2">The sequence shown here is derived from an EMBL/GenBank/DDBJ whole genome shotgun (WGS) entry which is preliminary data.</text>
</comment>
<name>A0A1G2EGD0_9BACT</name>
<accession>A0A1G2EGD0</accession>
<evidence type="ECO:0000313" key="3">
    <source>
        <dbReference type="Proteomes" id="UP000178647"/>
    </source>
</evidence>
<keyword evidence="1" id="KW-1133">Transmembrane helix</keyword>
<keyword evidence="1" id="KW-0472">Membrane</keyword>
<dbReference type="AlphaFoldDB" id="A0A1G2EGD0"/>
<dbReference type="Gene3D" id="3.30.700.10">
    <property type="entry name" value="Glycoprotein, Type 4 Pilin"/>
    <property type="match status" value="1"/>
</dbReference>
<reference evidence="2 3" key="1">
    <citation type="journal article" date="2016" name="Nat. Commun.">
        <title>Thousands of microbial genomes shed light on interconnected biogeochemical processes in an aquifer system.</title>
        <authorList>
            <person name="Anantharaman K."/>
            <person name="Brown C.T."/>
            <person name="Hug L.A."/>
            <person name="Sharon I."/>
            <person name="Castelle C.J."/>
            <person name="Probst A.J."/>
            <person name="Thomas B.C."/>
            <person name="Singh A."/>
            <person name="Wilkins M.J."/>
            <person name="Karaoz U."/>
            <person name="Brodie E.L."/>
            <person name="Williams K.H."/>
            <person name="Hubbard S.S."/>
            <person name="Banfield J.F."/>
        </authorList>
    </citation>
    <scope>NUCLEOTIDE SEQUENCE [LARGE SCALE GENOMIC DNA]</scope>
</reference>
<evidence type="ECO:0008006" key="4">
    <source>
        <dbReference type="Google" id="ProtNLM"/>
    </source>
</evidence>
<dbReference type="Pfam" id="PF07963">
    <property type="entry name" value="N_methyl"/>
    <property type="match status" value="1"/>
</dbReference>
<dbReference type="Proteomes" id="UP000178647">
    <property type="component" value="Unassembled WGS sequence"/>
</dbReference>
<evidence type="ECO:0000256" key="1">
    <source>
        <dbReference type="SAM" id="Phobius"/>
    </source>
</evidence>